<comment type="caution">
    <text evidence="1">The sequence shown here is derived from an EMBL/GenBank/DDBJ whole genome shotgun (WGS) entry which is preliminary data.</text>
</comment>
<gene>
    <name evidence="1" type="ORF">PXEA_LOCUS4210</name>
</gene>
<organism evidence="1 2">
    <name type="scientific">Protopolystoma xenopodis</name>
    <dbReference type="NCBI Taxonomy" id="117903"/>
    <lineage>
        <taxon>Eukaryota</taxon>
        <taxon>Metazoa</taxon>
        <taxon>Spiralia</taxon>
        <taxon>Lophotrochozoa</taxon>
        <taxon>Platyhelminthes</taxon>
        <taxon>Monogenea</taxon>
        <taxon>Polyopisthocotylea</taxon>
        <taxon>Polystomatidea</taxon>
        <taxon>Polystomatidae</taxon>
        <taxon>Protopolystoma</taxon>
    </lineage>
</organism>
<keyword evidence="2" id="KW-1185">Reference proteome</keyword>
<sequence>MLHIATDCSYSASPAHLLRLLLHLLSTETSLCLICGTDLLIGLTTLLASRHTGKVLRSLLAHLTACRRLHLTTCLVCRRLVPVGYLARHQAILHCDQGVGETNAQAAISFPVDRDNIE</sequence>
<evidence type="ECO:0000313" key="2">
    <source>
        <dbReference type="Proteomes" id="UP000784294"/>
    </source>
</evidence>
<dbReference type="Proteomes" id="UP000784294">
    <property type="component" value="Unassembled WGS sequence"/>
</dbReference>
<name>A0A448WFU6_9PLAT</name>
<accession>A0A448WFU6</accession>
<protein>
    <submittedName>
        <fullName evidence="1">Uncharacterized protein</fullName>
    </submittedName>
</protein>
<dbReference type="AlphaFoldDB" id="A0A448WFU6"/>
<dbReference type="EMBL" id="CAAALY010009889">
    <property type="protein sequence ID" value="VEL10770.1"/>
    <property type="molecule type" value="Genomic_DNA"/>
</dbReference>
<evidence type="ECO:0000313" key="1">
    <source>
        <dbReference type="EMBL" id="VEL10770.1"/>
    </source>
</evidence>
<reference evidence="1" key="1">
    <citation type="submission" date="2018-11" db="EMBL/GenBank/DDBJ databases">
        <authorList>
            <consortium name="Pathogen Informatics"/>
        </authorList>
    </citation>
    <scope>NUCLEOTIDE SEQUENCE</scope>
</reference>
<proteinExistence type="predicted"/>